<dbReference type="GO" id="GO:0005886">
    <property type="term" value="C:plasma membrane"/>
    <property type="evidence" value="ECO:0007669"/>
    <property type="project" value="TreeGrafter"/>
</dbReference>
<reference evidence="2" key="1">
    <citation type="journal article" date="2014" name="Front. Microbiol.">
        <title>High frequency of phylogenetically diverse reductive dehalogenase-homologous genes in deep subseafloor sedimentary metagenomes.</title>
        <authorList>
            <person name="Kawai M."/>
            <person name="Futagami T."/>
            <person name="Toyoda A."/>
            <person name="Takaki Y."/>
            <person name="Nishi S."/>
            <person name="Hori S."/>
            <person name="Arai W."/>
            <person name="Tsubouchi T."/>
            <person name="Morono Y."/>
            <person name="Uchiyama I."/>
            <person name="Ito T."/>
            <person name="Fujiyama A."/>
            <person name="Inagaki F."/>
            <person name="Takami H."/>
        </authorList>
    </citation>
    <scope>NUCLEOTIDE SEQUENCE</scope>
    <source>
        <strain evidence="2">Expedition CK06-06</strain>
    </source>
</reference>
<evidence type="ECO:0008006" key="3">
    <source>
        <dbReference type="Google" id="ProtNLM"/>
    </source>
</evidence>
<protein>
    <recommendedName>
        <fullName evidence="3">Phosphatidate cytidylyltransferase</fullName>
    </recommendedName>
</protein>
<dbReference type="AlphaFoldDB" id="X0YVG0"/>
<sequence>NQYQIYSVLIPVYGFLFITARIAMAGDRKRFLERMAKIQAGMLICVYCLSYAPAIVTIDLPGDGVGRNVGLLLFFVLIVQLSDALQYAWAQVPSKHVIVPTISPNRTWEGLIGGGASVALIGMALCWATPFPFWLAGLLSLTMAVTGFCGGLTMSAIKRDRGVKDYGTLVEGHGGVLDRIDSLCF</sequence>
<feature type="non-terminal residue" evidence="2">
    <location>
        <position position="1"/>
    </location>
</feature>
<name>X0YVG0_9ZZZZ</name>
<feature type="transmembrane region" description="Helical" evidence="1">
    <location>
        <begin position="70"/>
        <end position="90"/>
    </location>
</feature>
<evidence type="ECO:0000313" key="2">
    <source>
        <dbReference type="EMBL" id="GAG52298.1"/>
    </source>
</evidence>
<dbReference type="GO" id="GO:0009273">
    <property type="term" value="P:peptidoglycan-based cell wall biogenesis"/>
    <property type="evidence" value="ECO:0007669"/>
    <property type="project" value="TreeGrafter"/>
</dbReference>
<gene>
    <name evidence="2" type="ORF">S01H1_82850</name>
</gene>
<feature type="transmembrane region" description="Helical" evidence="1">
    <location>
        <begin position="38"/>
        <end position="58"/>
    </location>
</feature>
<keyword evidence="1" id="KW-0812">Transmembrane</keyword>
<evidence type="ECO:0000256" key="1">
    <source>
        <dbReference type="SAM" id="Phobius"/>
    </source>
</evidence>
<feature type="non-terminal residue" evidence="2">
    <location>
        <position position="185"/>
    </location>
</feature>
<proteinExistence type="predicted"/>
<dbReference type="PANTHER" id="PTHR43535">
    <property type="entry name" value="PHOSPHATIDATE CYTIDYLYLTRANSFERASE"/>
    <property type="match status" value="1"/>
</dbReference>
<feature type="transmembrane region" description="Helical" evidence="1">
    <location>
        <begin position="136"/>
        <end position="157"/>
    </location>
</feature>
<dbReference type="Pfam" id="PF01148">
    <property type="entry name" value="CTP_transf_1"/>
    <property type="match status" value="1"/>
</dbReference>
<feature type="transmembrane region" description="Helical" evidence="1">
    <location>
        <begin position="6"/>
        <end position="26"/>
    </location>
</feature>
<feature type="transmembrane region" description="Helical" evidence="1">
    <location>
        <begin position="111"/>
        <end position="130"/>
    </location>
</feature>
<dbReference type="EMBL" id="BARS01056212">
    <property type="protein sequence ID" value="GAG52298.1"/>
    <property type="molecule type" value="Genomic_DNA"/>
</dbReference>
<keyword evidence="1" id="KW-0472">Membrane</keyword>
<keyword evidence="1" id="KW-1133">Transmembrane helix</keyword>
<accession>X0YVG0</accession>
<organism evidence="2">
    <name type="scientific">marine sediment metagenome</name>
    <dbReference type="NCBI Taxonomy" id="412755"/>
    <lineage>
        <taxon>unclassified sequences</taxon>
        <taxon>metagenomes</taxon>
        <taxon>ecological metagenomes</taxon>
    </lineage>
</organism>
<comment type="caution">
    <text evidence="2">The sequence shown here is derived from an EMBL/GenBank/DDBJ whole genome shotgun (WGS) entry which is preliminary data.</text>
</comment>
<dbReference type="PANTHER" id="PTHR43535:SF1">
    <property type="entry name" value="PHOSPHATIDATE CYTIDYLYLTRANSFERASE"/>
    <property type="match status" value="1"/>
</dbReference>